<dbReference type="Gene3D" id="1.20.1270.60">
    <property type="entry name" value="Arfaptin homology (AH) domain/BAR domain"/>
    <property type="match status" value="1"/>
</dbReference>
<organism evidence="4 5">
    <name type="scientific">Candida albicans</name>
    <name type="common">Yeast</name>
    <dbReference type="NCBI Taxonomy" id="5476"/>
    <lineage>
        <taxon>Eukaryota</taxon>
        <taxon>Fungi</taxon>
        <taxon>Dikarya</taxon>
        <taxon>Ascomycota</taxon>
        <taxon>Saccharomycotina</taxon>
        <taxon>Pichiomycetes</taxon>
        <taxon>Debaryomycetaceae</taxon>
        <taxon>Candida/Lodderomyces clade</taxon>
        <taxon>Candida</taxon>
    </lineage>
</organism>
<dbReference type="AlphaFoldDB" id="A0A8H6BSD1"/>
<accession>A0A8H6BSD1</accession>
<dbReference type="CDD" id="cd07599">
    <property type="entry name" value="BAR_Rvs167p"/>
    <property type="match status" value="1"/>
</dbReference>
<gene>
    <name evidence="4" type="ORF">FOB64_005341</name>
</gene>
<dbReference type="GO" id="GO:0043332">
    <property type="term" value="C:mating projection tip"/>
    <property type="evidence" value="ECO:0007669"/>
    <property type="project" value="TreeGrafter"/>
</dbReference>
<dbReference type="GO" id="GO:0008289">
    <property type="term" value="F:lipid binding"/>
    <property type="evidence" value="ECO:0007669"/>
    <property type="project" value="TreeGrafter"/>
</dbReference>
<dbReference type="GO" id="GO:0051666">
    <property type="term" value="P:actin cortical patch localization"/>
    <property type="evidence" value="ECO:0007669"/>
    <property type="project" value="InterPro"/>
</dbReference>
<dbReference type="InterPro" id="IPR046982">
    <property type="entry name" value="BIN3/RVS161-like"/>
</dbReference>
<dbReference type="Proteomes" id="UP000536275">
    <property type="component" value="Unassembled WGS sequence"/>
</dbReference>
<dbReference type="GO" id="GO:0097320">
    <property type="term" value="P:plasma membrane tubulation"/>
    <property type="evidence" value="ECO:0007669"/>
    <property type="project" value="TreeGrafter"/>
</dbReference>
<evidence type="ECO:0000313" key="5">
    <source>
        <dbReference type="Proteomes" id="UP000536275"/>
    </source>
</evidence>
<feature type="domain" description="SH3" evidence="3">
    <location>
        <begin position="554"/>
        <end position="624"/>
    </location>
</feature>
<evidence type="ECO:0000256" key="1">
    <source>
        <dbReference type="ARBA" id="ARBA00022443"/>
    </source>
</evidence>
<dbReference type="SUPFAM" id="SSF103657">
    <property type="entry name" value="BAR/IMD domain-like"/>
    <property type="match status" value="1"/>
</dbReference>
<dbReference type="GO" id="GO:0006897">
    <property type="term" value="P:endocytosis"/>
    <property type="evidence" value="ECO:0007669"/>
    <property type="project" value="InterPro"/>
</dbReference>
<dbReference type="PRINTS" id="PR00452">
    <property type="entry name" value="SH3DOMAIN"/>
</dbReference>
<evidence type="ECO:0000259" key="3">
    <source>
        <dbReference type="PROSITE" id="PS50002"/>
    </source>
</evidence>
<sequence>MVVDQLKNNIVSISSNIGTHIKDGYKYTESEFKNISYNIKDTVTFHTRDYDKDDELVEIYYHDIKQSVSGLKYITSQNHHLSKSFLPHVLSSNIKIIKGFINLIGQDSLRFDKINEYYQEFDSWQATQEIPHVHPKEMQFLNESINEELNNYLITVENLKFDLENNWEAYDESLKYRIDEMKKYLKKTLKLIKKRNMKRTEQDHLHRKIEKLNQKAIPLDEKDNDKLEKLETTYQTVDAAFNSLNKKCIQLLPNIVSFLDEFVENITKMILCQQLETFKKLTDTFQYFTEFYGLIKENSPKSYTEIIDDWESNSTATRLQIESLLTIVHEKHPDLLDKEINDEDSSSNYYRFWRNMSNKFVEKKHVVNTKDKVNGIFNDTLEIDPLVAYKQYQDPSMNPSETYHPRKLVDEEDIKVPAVPKKDGPELPPRSNTAIVRHSVLVSPMSSAGASRLYSISTDSMDSISLSDFEDESATIMSEASSISSMSSVSYSNHDSSEAKLRRIYNGSKNEIKESPITTKPIQYEPFTFEKPMSLTYKLNLIQSFFEKLNINTDNKVLKTAKYDFSGYEPGDLSFKQGDNIEILLDFQNIDTLYHSDELNWLIGVSRIDDESYRIGFVPNNYVE</sequence>
<dbReference type="SUPFAM" id="SSF50044">
    <property type="entry name" value="SH3-domain"/>
    <property type="match status" value="1"/>
</dbReference>
<protein>
    <recommendedName>
        <fullName evidence="3">SH3 domain-containing protein</fullName>
    </recommendedName>
</protein>
<dbReference type="PANTHER" id="PTHR47174:SF1">
    <property type="entry name" value="REDUCED VIABILITY UPON STARVATION PROTEIN 167"/>
    <property type="match status" value="1"/>
</dbReference>
<dbReference type="Gene3D" id="2.30.30.40">
    <property type="entry name" value="SH3 Domains"/>
    <property type="match status" value="1"/>
</dbReference>
<dbReference type="GO" id="GO:0031097">
    <property type="term" value="C:medial cortex"/>
    <property type="evidence" value="ECO:0007669"/>
    <property type="project" value="TreeGrafter"/>
</dbReference>
<dbReference type="GO" id="GO:0030479">
    <property type="term" value="C:actin cortical patch"/>
    <property type="evidence" value="ECO:0007669"/>
    <property type="project" value="TreeGrafter"/>
</dbReference>
<reference evidence="4 5" key="1">
    <citation type="submission" date="2020-03" db="EMBL/GenBank/DDBJ databases">
        <title>FDA dAtabase for Regulatory Grade micrObial Sequences (FDA-ARGOS): Supporting development and validation of Infectious Disease Dx tests.</title>
        <authorList>
            <person name="Campos J."/>
            <person name="Goldberg B."/>
            <person name="Tallon L."/>
            <person name="Sadzewicz L."/>
            <person name="Vavikolanu K."/>
            <person name="Mehta A."/>
            <person name="Aluvathingal J."/>
            <person name="Nadendla S."/>
            <person name="Nandy P."/>
            <person name="Geyer C."/>
            <person name="Yan Y."/>
            <person name="Sichtig H."/>
        </authorList>
    </citation>
    <scope>NUCLEOTIDE SEQUENCE [LARGE SCALE GENOMIC DNA]</scope>
    <source>
        <strain evidence="4 5">FDAARGOS_656</strain>
    </source>
</reference>
<evidence type="ECO:0000256" key="2">
    <source>
        <dbReference type="PROSITE-ProRule" id="PRU00192"/>
    </source>
</evidence>
<dbReference type="InterPro" id="IPR036028">
    <property type="entry name" value="SH3-like_dom_sf"/>
</dbReference>
<dbReference type="InterPro" id="IPR001452">
    <property type="entry name" value="SH3_domain"/>
</dbReference>
<dbReference type="PROSITE" id="PS50002">
    <property type="entry name" value="SH3"/>
    <property type="match status" value="1"/>
</dbReference>
<dbReference type="GO" id="GO:0030447">
    <property type="term" value="P:filamentous growth"/>
    <property type="evidence" value="ECO:0007669"/>
    <property type="project" value="UniProtKB-ARBA"/>
</dbReference>
<dbReference type="PANTHER" id="PTHR47174">
    <property type="entry name" value="BRIDGING INTEGRATOR 3"/>
    <property type="match status" value="1"/>
</dbReference>
<evidence type="ECO:0000313" key="4">
    <source>
        <dbReference type="EMBL" id="KAF6063717.1"/>
    </source>
</evidence>
<dbReference type="InterPro" id="IPR027267">
    <property type="entry name" value="AH/BAR_dom_sf"/>
</dbReference>
<proteinExistence type="predicted"/>
<dbReference type="EMBL" id="JABWAD010000060">
    <property type="protein sequence ID" value="KAF6063717.1"/>
    <property type="molecule type" value="Genomic_DNA"/>
</dbReference>
<dbReference type="GO" id="GO:1990528">
    <property type="term" value="C:Rvs161p-Rvs167p complex"/>
    <property type="evidence" value="ECO:0007669"/>
    <property type="project" value="TreeGrafter"/>
</dbReference>
<keyword evidence="1 2" id="KW-0728">SH3 domain</keyword>
<name>A0A8H6BSD1_CANAX</name>
<comment type="caution">
    <text evidence="4">The sequence shown here is derived from an EMBL/GenBank/DDBJ whole genome shotgun (WGS) entry which is preliminary data.</text>
</comment>